<protein>
    <recommendedName>
        <fullName evidence="3">Magnesium chelatase</fullName>
    </recommendedName>
</protein>
<proteinExistence type="predicted"/>
<evidence type="ECO:0008006" key="3">
    <source>
        <dbReference type="Google" id="ProtNLM"/>
    </source>
</evidence>
<evidence type="ECO:0000313" key="2">
    <source>
        <dbReference type="EMBL" id="XDQ05454.1"/>
    </source>
</evidence>
<gene>
    <name evidence="2" type="ORF">AB5J58_37215</name>
</gene>
<feature type="compositionally biased region" description="Polar residues" evidence="1">
    <location>
        <begin position="284"/>
        <end position="300"/>
    </location>
</feature>
<reference evidence="2" key="1">
    <citation type="submission" date="2024-07" db="EMBL/GenBank/DDBJ databases">
        <authorList>
            <person name="Yu S.T."/>
        </authorList>
    </citation>
    <scope>NUCLEOTIDE SEQUENCE</scope>
    <source>
        <strain evidence="2">R08</strain>
    </source>
</reference>
<feature type="region of interest" description="Disordered" evidence="1">
    <location>
        <begin position="279"/>
        <end position="335"/>
    </location>
</feature>
<dbReference type="EMBL" id="CP163431">
    <property type="protein sequence ID" value="XDQ05454.1"/>
    <property type="molecule type" value="Genomic_DNA"/>
</dbReference>
<dbReference type="AlphaFoldDB" id="A0AB39MHZ2"/>
<organism evidence="2">
    <name type="scientific">Streptomyces sp. R08</name>
    <dbReference type="NCBI Taxonomy" id="3238624"/>
    <lineage>
        <taxon>Bacteria</taxon>
        <taxon>Bacillati</taxon>
        <taxon>Actinomycetota</taxon>
        <taxon>Actinomycetes</taxon>
        <taxon>Kitasatosporales</taxon>
        <taxon>Streptomycetaceae</taxon>
        <taxon>Streptomyces</taxon>
    </lineage>
</organism>
<accession>A0AB39MHZ2</accession>
<sequence>MSAPAEARPVGPRQRLLQVLACSALGPGLDGVLLFDLEPEMVAPVTDAFAALLQLREQRPVRRITLGSVTGDDELWLRPTLRHDGNGVNFSLSPGPLVDNTPDSAMVVVVPDLVRLSLPGMRAAVQLLGADVAAVERSGFRARWRPRARWLAACQEAEIGRLSPHLLDRFPIRLNAAGLRRTSSGPDRVLDALDGLEPEPGLGELPPSWRTALTARTRPACTLTEEAAAHAVGLFRGDTSGRRAIGLARLARVLAVVNGADTCGPDRVDEAARLLGVAAPPATPTGTGHSANGTSLATGNGTDGRPPPPEQPKAEPVPEETAPTGQPGGAMALPAGPAEALDTFTADTGEGQGSPFPEDDARFLREFAPLRIPWQRRPEPSSARGPVIGVRSATTLRDLAVVATVVEAAKHQNLPGRRALRAAGDGQLVVLPGDFRSYARLPVAERMLVLLLDHTCRRGWDWQPALAPYLQWAYTGRASVCLVEVGSRDAAHELRADHFIARSVLDPRVGSALHRQPGRSTPLAHGLTLTDQLLRRAFQQRSNLVEAWLVVVSDGRGNVPLDASAGGRLLAPVRRTGIDDAITAAAHIGAMGRMRLHSVVVDAARQPHPDLPFLLADALGGVTVAGRTTRGAVPHAH</sequence>
<name>A0AB39MHZ2_9ACTN</name>
<evidence type="ECO:0000256" key="1">
    <source>
        <dbReference type="SAM" id="MobiDB-lite"/>
    </source>
</evidence>
<dbReference type="RefSeq" id="WP_369190653.1">
    <property type="nucleotide sequence ID" value="NZ_CP163431.1"/>
</dbReference>